<keyword evidence="2" id="KW-1185">Reference proteome</keyword>
<dbReference type="PATRIC" id="fig|408015.6.peg.143"/>
<evidence type="ECO:0000313" key="1">
    <source>
        <dbReference type="EMBL" id="AKG41510.1"/>
    </source>
</evidence>
<protein>
    <submittedName>
        <fullName evidence="1">Uncharacterized protein</fullName>
    </submittedName>
</protein>
<dbReference type="KEGG" id="sxi:SXIM_01260"/>
<sequence>MNSVGALRAWERSQLTAHYWHIMRSGAASAPDATRLEAVVVRGEVRFGPCRP</sequence>
<name>A0A0F7FP41_9ACTN</name>
<reference evidence="1" key="1">
    <citation type="submission" date="2019-08" db="EMBL/GenBank/DDBJ databases">
        <title>Complete genome sequence of a mangrove-derived Streptomyces xiamenensis.</title>
        <authorList>
            <person name="Xu J."/>
        </authorList>
    </citation>
    <scope>NUCLEOTIDE SEQUENCE</scope>
    <source>
        <strain evidence="1">318</strain>
    </source>
</reference>
<dbReference type="Proteomes" id="UP000034034">
    <property type="component" value="Chromosome"/>
</dbReference>
<dbReference type="EMBL" id="CP009922">
    <property type="protein sequence ID" value="AKG41510.1"/>
    <property type="molecule type" value="Genomic_DNA"/>
</dbReference>
<accession>A0A0F7FP41</accession>
<dbReference type="HOGENOM" id="CLU_3085452_0_0_11"/>
<gene>
    <name evidence="1" type="ORF">SXIM_01260</name>
</gene>
<dbReference type="AlphaFoldDB" id="A0A0F7FP41"/>
<proteinExistence type="predicted"/>
<dbReference type="RefSeq" id="WP_168222735.1">
    <property type="nucleotide sequence ID" value="NZ_CP009922.3"/>
</dbReference>
<evidence type="ECO:0000313" key="2">
    <source>
        <dbReference type="Proteomes" id="UP000034034"/>
    </source>
</evidence>
<organism evidence="1 2">
    <name type="scientific">Streptomyces xiamenensis</name>
    <dbReference type="NCBI Taxonomy" id="408015"/>
    <lineage>
        <taxon>Bacteria</taxon>
        <taxon>Bacillati</taxon>
        <taxon>Actinomycetota</taxon>
        <taxon>Actinomycetes</taxon>
        <taxon>Kitasatosporales</taxon>
        <taxon>Streptomycetaceae</taxon>
        <taxon>Streptomyces</taxon>
    </lineage>
</organism>